<dbReference type="InterPro" id="IPR000277">
    <property type="entry name" value="Cys/Met-Metab_PyrdxlP-dep_enz"/>
</dbReference>
<dbReference type="Proteomes" id="UP001161691">
    <property type="component" value="Unassembled WGS sequence"/>
</dbReference>
<reference evidence="4" key="1">
    <citation type="submission" date="2023-04" db="EMBL/GenBank/DDBJ databases">
        <title>Comparative genomic analysis of Cohnella hashimotonis sp. nov., isolated from the International Space Station.</title>
        <authorList>
            <person name="Venkateswaran K."/>
            <person name="Simpson A."/>
        </authorList>
    </citation>
    <scope>NUCLEOTIDE SEQUENCE</scope>
    <source>
        <strain evidence="4">F6_2S_P_1</strain>
    </source>
</reference>
<dbReference type="CDD" id="cd00614">
    <property type="entry name" value="CGS_like"/>
    <property type="match status" value="1"/>
</dbReference>
<dbReference type="RefSeq" id="WP_282908852.1">
    <property type="nucleotide sequence ID" value="NZ_JAGRPV010000001.1"/>
</dbReference>
<keyword evidence="4" id="KW-0032">Aminotransferase</keyword>
<dbReference type="Gene3D" id="3.40.640.10">
    <property type="entry name" value="Type I PLP-dependent aspartate aminotransferase-like (Major domain)"/>
    <property type="match status" value="1"/>
</dbReference>
<comment type="cofactor">
    <cofactor evidence="1 3">
        <name>pyridoxal 5'-phosphate</name>
        <dbReference type="ChEBI" id="CHEBI:597326"/>
    </cofactor>
</comment>
<sequence>MKSGMSIHSAVTHDVHDERHFGAVHTPIYDSSLFTFPNVADMERAGGDADAFIYSRGNNPTVRALEDRLAELEGGERARCFATGMGAISAAVLSSVKAGDHIVCIDQAYGPARVLMGSYLKRLGIGTTFVDGSDIDGIVSAIRPETKLLYLESPTSLMFELQDLRRCAALARERGIVTIVDNTWATPCYQNPLALGIDLVVHSLTKYAGGHSDAMGGAVVGSAEAIQAMSGSELVLLGAVMLPQTAAVIMRGLRTLPLRMERHQAGGFAVAGYLGSLPFVERVRHPGLTSHPQHALALSQMSGFGGLLSFEAGADRERLERFVDSLAYFRIGFSWGGYESLVSLQEGAAGQPRATRPVLRLYIGLEEPAELIADLARAFRAAGFDHEEEVREDVG</sequence>
<dbReference type="EMBL" id="JAGRPV010000001">
    <property type="protein sequence ID" value="MDI4645956.1"/>
    <property type="molecule type" value="Genomic_DNA"/>
</dbReference>
<keyword evidence="5" id="KW-1185">Reference proteome</keyword>
<dbReference type="GO" id="GO:0008483">
    <property type="term" value="F:transaminase activity"/>
    <property type="evidence" value="ECO:0007669"/>
    <property type="project" value="UniProtKB-KW"/>
</dbReference>
<dbReference type="PANTHER" id="PTHR11808:SF80">
    <property type="entry name" value="CYSTATHIONINE GAMMA-LYASE"/>
    <property type="match status" value="1"/>
</dbReference>
<dbReference type="InterPro" id="IPR015422">
    <property type="entry name" value="PyrdxlP-dep_Trfase_small"/>
</dbReference>
<dbReference type="SUPFAM" id="SSF53383">
    <property type="entry name" value="PLP-dependent transferases"/>
    <property type="match status" value="1"/>
</dbReference>
<evidence type="ECO:0000256" key="2">
    <source>
        <dbReference type="ARBA" id="ARBA00022898"/>
    </source>
</evidence>
<evidence type="ECO:0000256" key="1">
    <source>
        <dbReference type="ARBA" id="ARBA00001933"/>
    </source>
</evidence>
<comment type="caution">
    <text evidence="4">The sequence shown here is derived from an EMBL/GenBank/DDBJ whole genome shotgun (WGS) entry which is preliminary data.</text>
</comment>
<dbReference type="InterPro" id="IPR015424">
    <property type="entry name" value="PyrdxlP-dep_Trfase"/>
</dbReference>
<protein>
    <submittedName>
        <fullName evidence="4">Aminotransferase class I/II-fold pyridoxal phosphate-dependent enzyme</fullName>
    </submittedName>
</protein>
<gene>
    <name evidence="4" type="ORF">KB449_13350</name>
</gene>
<dbReference type="PANTHER" id="PTHR11808">
    <property type="entry name" value="TRANS-SULFURATION ENZYME FAMILY MEMBER"/>
    <property type="match status" value="1"/>
</dbReference>
<organism evidence="4 5">
    <name type="scientific">Cohnella hashimotonis</name>
    <dbReference type="NCBI Taxonomy" id="2826895"/>
    <lineage>
        <taxon>Bacteria</taxon>
        <taxon>Bacillati</taxon>
        <taxon>Bacillota</taxon>
        <taxon>Bacilli</taxon>
        <taxon>Bacillales</taxon>
        <taxon>Paenibacillaceae</taxon>
        <taxon>Cohnella</taxon>
    </lineage>
</organism>
<evidence type="ECO:0000256" key="3">
    <source>
        <dbReference type="RuleBase" id="RU362118"/>
    </source>
</evidence>
<dbReference type="PIRSF" id="PIRSF001434">
    <property type="entry name" value="CGS"/>
    <property type="match status" value="1"/>
</dbReference>
<name>A0ABT6TGK9_9BACL</name>
<evidence type="ECO:0000313" key="4">
    <source>
        <dbReference type="EMBL" id="MDI4645956.1"/>
    </source>
</evidence>
<proteinExistence type="inferred from homology"/>
<evidence type="ECO:0000313" key="5">
    <source>
        <dbReference type="Proteomes" id="UP001161691"/>
    </source>
</evidence>
<keyword evidence="4" id="KW-0808">Transferase</keyword>
<comment type="similarity">
    <text evidence="3">Belongs to the trans-sulfuration enzymes family.</text>
</comment>
<accession>A0ABT6TGK9</accession>
<dbReference type="Gene3D" id="3.90.1150.10">
    <property type="entry name" value="Aspartate Aminotransferase, domain 1"/>
    <property type="match status" value="1"/>
</dbReference>
<dbReference type="InterPro" id="IPR015421">
    <property type="entry name" value="PyrdxlP-dep_Trfase_major"/>
</dbReference>
<keyword evidence="2 3" id="KW-0663">Pyridoxal phosphate</keyword>
<dbReference type="Pfam" id="PF01053">
    <property type="entry name" value="Cys_Met_Meta_PP"/>
    <property type="match status" value="1"/>
</dbReference>